<keyword evidence="1" id="KW-0285">Flavoprotein</keyword>
<dbReference type="GO" id="GO:0018580">
    <property type="term" value="F:nitronate monooxygenase activity"/>
    <property type="evidence" value="ECO:0007669"/>
    <property type="project" value="InterPro"/>
</dbReference>
<dbReference type="PANTHER" id="PTHR32332:SF20">
    <property type="entry name" value="2-NITROPROPANE DIOXYGENASE-LIKE PROTEIN"/>
    <property type="match status" value="1"/>
</dbReference>
<dbReference type="STRING" id="2034155.BMI79_06365"/>
<proteinExistence type="predicted"/>
<name>A0A1S8CKV3_9GAMM</name>
<evidence type="ECO:0000313" key="4">
    <source>
        <dbReference type="EMBL" id="OMQ24456.1"/>
    </source>
</evidence>
<keyword evidence="2" id="KW-0288">FMN</keyword>
<keyword evidence="5" id="KW-1185">Reference proteome</keyword>
<protein>
    <submittedName>
        <fullName evidence="4">Uncharacterized protein</fullName>
    </submittedName>
</protein>
<gene>
    <name evidence="4" type="ORF">BMI79_06365</name>
</gene>
<evidence type="ECO:0000256" key="1">
    <source>
        <dbReference type="ARBA" id="ARBA00022630"/>
    </source>
</evidence>
<dbReference type="EMBL" id="MOXD01000003">
    <property type="protein sequence ID" value="OMQ24456.1"/>
    <property type="molecule type" value="Genomic_DNA"/>
</dbReference>
<dbReference type="Gene3D" id="3.20.20.70">
    <property type="entry name" value="Aldolase class I"/>
    <property type="match status" value="1"/>
</dbReference>
<dbReference type="InterPro" id="IPR004136">
    <property type="entry name" value="NMO"/>
</dbReference>
<dbReference type="SUPFAM" id="SSF51412">
    <property type="entry name" value="Inosine monophosphate dehydrogenase (IMPDH)"/>
    <property type="match status" value="1"/>
</dbReference>
<accession>A0A1S8CKV3</accession>
<evidence type="ECO:0000256" key="3">
    <source>
        <dbReference type="ARBA" id="ARBA00023002"/>
    </source>
</evidence>
<dbReference type="PANTHER" id="PTHR32332">
    <property type="entry name" value="2-NITROPROPANE DIOXYGENASE"/>
    <property type="match status" value="1"/>
</dbReference>
<reference evidence="4 5" key="1">
    <citation type="submission" date="2016-11" db="EMBL/GenBank/DDBJ databases">
        <title>Rahnella oryzae sp. nov., isolated from rice root.</title>
        <authorList>
            <person name="Zhang X.-X."/>
            <person name="Zhang J."/>
        </authorList>
    </citation>
    <scope>NUCLEOTIDE SEQUENCE [LARGE SCALE GENOMIC DNA]</scope>
    <source>
        <strain evidence="4 5">J11-6</strain>
    </source>
</reference>
<dbReference type="CDD" id="cd04730">
    <property type="entry name" value="NPD_like"/>
    <property type="match status" value="1"/>
</dbReference>
<evidence type="ECO:0000256" key="2">
    <source>
        <dbReference type="ARBA" id="ARBA00022643"/>
    </source>
</evidence>
<dbReference type="InterPro" id="IPR013785">
    <property type="entry name" value="Aldolase_TIM"/>
</dbReference>
<dbReference type="Pfam" id="PF03060">
    <property type="entry name" value="NMO"/>
    <property type="match status" value="1"/>
</dbReference>
<dbReference type="RefSeq" id="WP_076941341.1">
    <property type="nucleotide sequence ID" value="NZ_MOXD01000003.1"/>
</dbReference>
<dbReference type="OrthoDB" id="9778912at2"/>
<comment type="caution">
    <text evidence="4">The sequence shown here is derived from an EMBL/GenBank/DDBJ whole genome shotgun (WGS) entry which is preliminary data.</text>
</comment>
<dbReference type="Proteomes" id="UP000216021">
    <property type="component" value="Unassembled WGS sequence"/>
</dbReference>
<organism evidence="4 5">
    <name type="scientific">Serratia oryzae</name>
    <dbReference type="NCBI Taxonomy" id="2034155"/>
    <lineage>
        <taxon>Bacteria</taxon>
        <taxon>Pseudomonadati</taxon>
        <taxon>Pseudomonadota</taxon>
        <taxon>Gammaproteobacteria</taxon>
        <taxon>Enterobacterales</taxon>
        <taxon>Yersiniaceae</taxon>
        <taxon>Serratia</taxon>
    </lineage>
</organism>
<sequence length="311" mass="32946">MRLQALLGIDTPVIQASMVWLNSAELAAAVSNAGGLGVLGPNAGRKRADGGIAKTAEDFRQEIIKTRALTDKPFAVNYLLPIEGVEISFKYAEPLLEVILQEKINIVITSGKDVTKGKKYIRRLKDAGVIVIHREISPTVENSILAEKMGVDAIIITGHEAGGHLSEHRISTLALLPQVTDVVKIPVIAAGGIYNQKTAKAATAMGAAGVYVGTRFITTFESPASLNTKEAIVNVLSEELIEINTPAGDVRVIVTESIRAGRGDSEVGIIKTGMLDGDHQHGVITVSESAGGIEKISSAKDVVCELSYAFN</sequence>
<evidence type="ECO:0000313" key="5">
    <source>
        <dbReference type="Proteomes" id="UP000216021"/>
    </source>
</evidence>
<dbReference type="AlphaFoldDB" id="A0A1S8CKV3"/>
<keyword evidence="3" id="KW-0560">Oxidoreductase</keyword>